<dbReference type="EMBL" id="AJAN01000028">
    <property type="protein sequence ID" value="EOH87621.1"/>
    <property type="molecule type" value="Genomic_DNA"/>
</dbReference>
<reference evidence="1 2" key="1">
    <citation type="submission" date="2013-02" db="EMBL/GenBank/DDBJ databases">
        <title>The Genome Sequence of Enterococcus villorum ATCC_700913.</title>
        <authorList>
            <consortium name="The Broad Institute Genome Sequencing Platform"/>
            <consortium name="The Broad Institute Genome Sequencing Center for Infectious Disease"/>
            <person name="Earl A.M."/>
            <person name="Gilmore M.S."/>
            <person name="Lebreton F."/>
            <person name="Walker B."/>
            <person name="Young S.K."/>
            <person name="Zeng Q."/>
            <person name="Gargeya S."/>
            <person name="Fitzgerald M."/>
            <person name="Haas B."/>
            <person name="Abouelleil A."/>
            <person name="Alvarado L."/>
            <person name="Arachchi H.M."/>
            <person name="Berlin A.M."/>
            <person name="Chapman S.B."/>
            <person name="Dewar J."/>
            <person name="Goldberg J."/>
            <person name="Griggs A."/>
            <person name="Gujja S."/>
            <person name="Hansen M."/>
            <person name="Howarth C."/>
            <person name="Imamovic A."/>
            <person name="Larimer J."/>
            <person name="McCowan C."/>
            <person name="Murphy C."/>
            <person name="Neiman D."/>
            <person name="Pearson M."/>
            <person name="Priest M."/>
            <person name="Roberts A."/>
            <person name="Saif S."/>
            <person name="Shea T."/>
            <person name="Sisk P."/>
            <person name="Sykes S."/>
            <person name="Wortman J."/>
            <person name="Nusbaum C."/>
            <person name="Birren B."/>
        </authorList>
    </citation>
    <scope>NUCLEOTIDE SEQUENCE [LARGE SCALE GENOMIC DNA]</scope>
    <source>
        <strain evidence="1 2">ATCC 700913</strain>
    </source>
</reference>
<keyword evidence="2" id="KW-1185">Reference proteome</keyword>
<protein>
    <submittedName>
        <fullName evidence="1">Uncharacterized protein</fullName>
    </submittedName>
</protein>
<proteinExistence type="predicted"/>
<dbReference type="Proteomes" id="UP000013866">
    <property type="component" value="Unassembled WGS sequence"/>
</dbReference>
<comment type="caution">
    <text evidence="1">The sequence shown here is derived from an EMBL/GenBank/DDBJ whole genome shotgun (WGS) entry which is preliminary data.</text>
</comment>
<name>A0ABN0KF84_9ENTE</name>
<accession>A0ABN0KF84</accession>
<evidence type="ECO:0000313" key="1">
    <source>
        <dbReference type="EMBL" id="EOH87621.1"/>
    </source>
</evidence>
<evidence type="ECO:0000313" key="2">
    <source>
        <dbReference type="Proteomes" id="UP000013866"/>
    </source>
</evidence>
<organism evidence="1 2">
    <name type="scientific">Enterococcus villorum ATCC 700913</name>
    <dbReference type="NCBI Taxonomy" id="1158604"/>
    <lineage>
        <taxon>Bacteria</taxon>
        <taxon>Bacillati</taxon>
        <taxon>Bacillota</taxon>
        <taxon>Bacilli</taxon>
        <taxon>Lactobacillales</taxon>
        <taxon>Enterococcaceae</taxon>
        <taxon>Enterococcus</taxon>
    </lineage>
</organism>
<sequence>MVEDILEGLVCEGCGCFIDGEAPGYPRYCEDCQND</sequence>
<gene>
    <name evidence="1" type="ORF">UAO_02332</name>
</gene>